<accession>A0A1F8ACB7</accession>
<sequence>MGIPSGVSNQDITAPLPSYQESLNRSATMAIHVKLSQAFGIVVDKLYGQDSHVNAKFVRNAQKVLQSVAGVAPELTDHFPIPEEGSLNGISRDTGYMNLLYHQCIMVATRPFLVGLIIRRIQSENPEIVIPSSIRLLLQVCIDSAKKTIHILQALQRQQLLEHFLPFDLESAISAGVIMCMVAIVAPFLVESPRHYLEGVFGILAEMVEKGNLVAEAHKHKLEHLEALLSEFQTPGYARRGDIGSRSHPIPEPGEGDGNEEGLMREGEAAGLGLIGGEGLGHVEPWDLTHDITASQLMTVASTLDVNGMLDWVGFDLAMDEIPPELVPVPPTAHSPNSDLPVIAFRGALIDRTFEGAVASVYTSEWPRGGHWRISREQLAATPHYHATTHEAYTVLKGSGTYLLGKSPLDPDTDAQGNPVGAGVTHFVTDTEDDYEIIGYYLLNERNSLEEPYDMEYALDSVEETDKMREKCRQVPLPVHDPIYGKEGPLLSVWKRVG</sequence>
<protein>
    <submittedName>
        <fullName evidence="2">Uncharacterized protein</fullName>
    </submittedName>
</protein>
<dbReference type="InterPro" id="IPR011051">
    <property type="entry name" value="RmlC_Cupin_sf"/>
</dbReference>
<dbReference type="RefSeq" id="XP_022392695.1">
    <property type="nucleotide sequence ID" value="XM_022530221.1"/>
</dbReference>
<dbReference type="AlphaFoldDB" id="A0A1F8ACB7"/>
<evidence type="ECO:0000313" key="2">
    <source>
        <dbReference type="EMBL" id="OGM48978.1"/>
    </source>
</evidence>
<proteinExistence type="predicted"/>
<dbReference type="OrthoDB" id="2446447at2759"/>
<dbReference type="CDD" id="cd12148">
    <property type="entry name" value="fungal_TF_MHR"/>
    <property type="match status" value="1"/>
</dbReference>
<evidence type="ECO:0000313" key="3">
    <source>
        <dbReference type="Proteomes" id="UP000179179"/>
    </source>
</evidence>
<evidence type="ECO:0000256" key="1">
    <source>
        <dbReference type="SAM" id="MobiDB-lite"/>
    </source>
</evidence>
<reference evidence="2 3" key="1">
    <citation type="journal article" date="2016" name="Genome Biol. Evol.">
        <title>Draft genome sequence of an aflatoxigenic Aspergillus species, A. bombycis.</title>
        <authorList>
            <person name="Moore G.G."/>
            <person name="Mack B.M."/>
            <person name="Beltz S.B."/>
            <person name="Gilbert M.K."/>
        </authorList>
    </citation>
    <scope>NUCLEOTIDE SEQUENCE [LARGE SCALE GENOMIC DNA]</scope>
    <source>
        <strain evidence="3">NRRL 26010</strain>
    </source>
</reference>
<dbReference type="PANTHER" id="PTHR36448:SF2">
    <property type="entry name" value="CUPIN TYPE-1 DOMAIN-CONTAINING PROTEIN"/>
    <property type="match status" value="1"/>
</dbReference>
<dbReference type="Proteomes" id="UP000179179">
    <property type="component" value="Unassembled WGS sequence"/>
</dbReference>
<dbReference type="PANTHER" id="PTHR36448">
    <property type="entry name" value="BLR7373 PROTEIN"/>
    <property type="match status" value="1"/>
</dbReference>
<dbReference type="GeneID" id="34446481"/>
<dbReference type="SUPFAM" id="SSF51182">
    <property type="entry name" value="RmlC-like cupins"/>
    <property type="match status" value="1"/>
</dbReference>
<name>A0A1F8ACB7_9EURO</name>
<keyword evidence="3" id="KW-1185">Reference proteome</keyword>
<organism evidence="2 3">
    <name type="scientific">Aspergillus bombycis</name>
    <dbReference type="NCBI Taxonomy" id="109264"/>
    <lineage>
        <taxon>Eukaryota</taxon>
        <taxon>Fungi</taxon>
        <taxon>Dikarya</taxon>
        <taxon>Ascomycota</taxon>
        <taxon>Pezizomycotina</taxon>
        <taxon>Eurotiomycetes</taxon>
        <taxon>Eurotiomycetidae</taxon>
        <taxon>Eurotiales</taxon>
        <taxon>Aspergillaceae</taxon>
        <taxon>Aspergillus</taxon>
    </lineage>
</organism>
<comment type="caution">
    <text evidence="2">The sequence shown here is derived from an EMBL/GenBank/DDBJ whole genome shotgun (WGS) entry which is preliminary data.</text>
</comment>
<dbReference type="EMBL" id="LYCR01000012">
    <property type="protein sequence ID" value="OGM48978.1"/>
    <property type="molecule type" value="Genomic_DNA"/>
</dbReference>
<feature type="region of interest" description="Disordered" evidence="1">
    <location>
        <begin position="241"/>
        <end position="262"/>
    </location>
</feature>
<dbReference type="InterPro" id="IPR047121">
    <property type="entry name" value="YjiB-like"/>
</dbReference>
<gene>
    <name evidence="2" type="ORF">ABOM_003091</name>
</gene>